<dbReference type="CDD" id="cd04867">
    <property type="entry name" value="TGS_YchF_OLA1"/>
    <property type="match status" value="1"/>
</dbReference>
<name>A0ABR5SNU0_9BACT</name>
<dbReference type="RefSeq" id="WP_236861415.1">
    <property type="nucleotide sequence ID" value="NZ_LNQR01000005.1"/>
</dbReference>
<dbReference type="Proteomes" id="UP000060487">
    <property type="component" value="Unassembled WGS sequence"/>
</dbReference>
<gene>
    <name evidence="5" type="ORF">ASN18_0228</name>
</gene>
<sequence length="359" mass="39676">MKIAITGLPNSGKTTVFNALTGLNAQTSIYPSSMEEPHVGSVRVNDKRVEILSGIYKPKKTTYSSIIYTDFQGLTKGDTTHNRKVFEFIRDADAIVEVVRAFEDDSAIHPDITVDAARDASNLESELLLYDLDLVEKRLGRMTEAAKRGKRPDETEKKILEKCKDILYKEIPLRNAQFTAEEQKAIVHLQFISIKPKIIVVNVSEEAIGKTQPLVEEVAARVNFDKNAVIALSGKIEMEIAQLPPDEAESFLKDMGIDEPALDKVINKGYELLGLIAFLTVGEDEVRAWTITKGISALEAAGKIHSDIERGFIRAEVVAYGDFISSGSMAGVKKLGLARLEGKSYVVEDGDIINFRFNV</sequence>
<dbReference type="SUPFAM" id="SSF81271">
    <property type="entry name" value="TGS-like"/>
    <property type="match status" value="1"/>
</dbReference>
<dbReference type="PIRSF" id="PIRSF006641">
    <property type="entry name" value="CHP00092"/>
    <property type="match status" value="1"/>
</dbReference>
<dbReference type="Pfam" id="PF01926">
    <property type="entry name" value="MMR_HSR1"/>
    <property type="match status" value="1"/>
</dbReference>
<dbReference type="PANTHER" id="PTHR23305">
    <property type="entry name" value="OBG GTPASE FAMILY"/>
    <property type="match status" value="1"/>
</dbReference>
<dbReference type="EMBL" id="LNQR01000005">
    <property type="protein sequence ID" value="KWT94498.1"/>
    <property type="molecule type" value="Genomic_DNA"/>
</dbReference>
<evidence type="ECO:0000259" key="4">
    <source>
        <dbReference type="PROSITE" id="PS51880"/>
    </source>
</evidence>
<keyword evidence="2" id="KW-0479">Metal-binding</keyword>
<dbReference type="InterPro" id="IPR006073">
    <property type="entry name" value="GTP-bd"/>
</dbReference>
<evidence type="ECO:0000256" key="2">
    <source>
        <dbReference type="ARBA" id="ARBA00022723"/>
    </source>
</evidence>
<evidence type="ECO:0000256" key="1">
    <source>
        <dbReference type="ARBA" id="ARBA00001946"/>
    </source>
</evidence>
<organism evidence="5 6">
    <name type="scientific">Candidatus Magnetominusculus xianensis</name>
    <dbReference type="NCBI Taxonomy" id="1748249"/>
    <lineage>
        <taxon>Bacteria</taxon>
        <taxon>Pseudomonadati</taxon>
        <taxon>Nitrospirota</taxon>
        <taxon>Nitrospiria</taxon>
        <taxon>Nitrospirales</taxon>
        <taxon>Nitrospiraceae</taxon>
        <taxon>Candidatus Magnetominusculus</taxon>
    </lineage>
</organism>
<comment type="cofactor">
    <cofactor evidence="1">
        <name>Mg(2+)</name>
        <dbReference type="ChEBI" id="CHEBI:18420"/>
    </cofactor>
</comment>
<dbReference type="InterPro" id="IPR013029">
    <property type="entry name" value="YchF_C"/>
</dbReference>
<dbReference type="InterPro" id="IPR004095">
    <property type="entry name" value="TGS"/>
</dbReference>
<evidence type="ECO:0000313" key="6">
    <source>
        <dbReference type="Proteomes" id="UP000060487"/>
    </source>
</evidence>
<feature type="domain" description="TGS" evidence="4">
    <location>
        <begin position="274"/>
        <end position="357"/>
    </location>
</feature>
<dbReference type="InterPro" id="IPR023192">
    <property type="entry name" value="TGS-like_dom_sf"/>
</dbReference>
<dbReference type="PROSITE" id="PS51880">
    <property type="entry name" value="TGS"/>
    <property type="match status" value="1"/>
</dbReference>
<comment type="caution">
    <text evidence="5">The sequence shown here is derived from an EMBL/GenBank/DDBJ whole genome shotgun (WGS) entry which is preliminary data.</text>
</comment>
<dbReference type="Pfam" id="PF06071">
    <property type="entry name" value="YchF-GTPase_C"/>
    <property type="match status" value="1"/>
</dbReference>
<keyword evidence="3" id="KW-0547">Nucleotide-binding</keyword>
<reference evidence="5 6" key="1">
    <citation type="submission" date="2015-11" db="EMBL/GenBank/DDBJ databases">
        <authorList>
            <person name="Lin W."/>
        </authorList>
    </citation>
    <scope>NUCLEOTIDE SEQUENCE [LARGE SCALE GENOMIC DNA]</scope>
    <source>
        <strain evidence="5 6">HCH-1</strain>
    </source>
</reference>
<dbReference type="Gene3D" id="1.10.150.300">
    <property type="entry name" value="TGS-like domain"/>
    <property type="match status" value="1"/>
</dbReference>
<dbReference type="InterPro" id="IPR004396">
    <property type="entry name" value="ATPase_YchF/OLA1"/>
</dbReference>
<proteinExistence type="predicted"/>
<dbReference type="InterPro" id="IPR027417">
    <property type="entry name" value="P-loop_NTPase"/>
</dbReference>
<evidence type="ECO:0000313" key="5">
    <source>
        <dbReference type="EMBL" id="KWT94498.1"/>
    </source>
</evidence>
<dbReference type="NCBIfam" id="TIGR00092">
    <property type="entry name" value="redox-regulated ATPase YchF"/>
    <property type="match status" value="1"/>
</dbReference>
<keyword evidence="6" id="KW-1185">Reference proteome</keyword>
<dbReference type="PANTHER" id="PTHR23305:SF18">
    <property type="entry name" value="OBG-TYPE G DOMAIN-CONTAINING PROTEIN"/>
    <property type="match status" value="1"/>
</dbReference>
<dbReference type="InterPro" id="IPR012676">
    <property type="entry name" value="TGS-like"/>
</dbReference>
<dbReference type="SUPFAM" id="SSF52540">
    <property type="entry name" value="P-loop containing nucleoside triphosphate hydrolases"/>
    <property type="match status" value="1"/>
</dbReference>
<dbReference type="PRINTS" id="PR00326">
    <property type="entry name" value="GTP1OBG"/>
</dbReference>
<dbReference type="InterPro" id="IPR012675">
    <property type="entry name" value="Beta-grasp_dom_sf"/>
</dbReference>
<accession>A0ABR5SNU0</accession>
<protein>
    <submittedName>
        <fullName evidence="5">GTP-binding protein</fullName>
    </submittedName>
</protein>
<dbReference type="Gene3D" id="3.40.50.300">
    <property type="entry name" value="P-loop containing nucleotide triphosphate hydrolases"/>
    <property type="match status" value="1"/>
</dbReference>
<keyword evidence="3" id="KW-0067">ATP-binding</keyword>
<dbReference type="Gene3D" id="3.10.20.30">
    <property type="match status" value="1"/>
</dbReference>
<evidence type="ECO:0000256" key="3">
    <source>
        <dbReference type="ARBA" id="ARBA00022840"/>
    </source>
</evidence>